<sequence length="78" mass="8817">MSKILMYGTPTCGDCILAKQVFAEKNVDYDYIDISNDEDATKKAIELNNGMRRIPVIVFEDHSILVEPNREELLAKLG</sequence>
<dbReference type="AlphaFoldDB" id="A0A1J5TJF2"/>
<dbReference type="Gene3D" id="3.40.30.10">
    <property type="entry name" value="Glutaredoxin"/>
    <property type="match status" value="1"/>
</dbReference>
<dbReference type="EMBL" id="MIYX01000012">
    <property type="protein sequence ID" value="OIR21095.1"/>
    <property type="molecule type" value="Genomic_DNA"/>
</dbReference>
<dbReference type="CDD" id="cd02976">
    <property type="entry name" value="NrdH"/>
    <property type="match status" value="1"/>
</dbReference>
<dbReference type="Proteomes" id="UP000183375">
    <property type="component" value="Unassembled WGS sequence"/>
</dbReference>
<proteinExistence type="predicted"/>
<protein>
    <recommendedName>
        <fullName evidence="1">Glutaredoxin domain-containing protein</fullName>
    </recommendedName>
</protein>
<feature type="domain" description="Glutaredoxin" evidence="1">
    <location>
        <begin position="4"/>
        <end position="63"/>
    </location>
</feature>
<comment type="caution">
    <text evidence="2">The sequence shown here is derived from an EMBL/GenBank/DDBJ whole genome shotgun (WGS) entry which is preliminary data.</text>
</comment>
<dbReference type="InterPro" id="IPR036249">
    <property type="entry name" value="Thioredoxin-like_sf"/>
</dbReference>
<dbReference type="PROSITE" id="PS51354">
    <property type="entry name" value="GLUTAREDOXIN_2"/>
    <property type="match status" value="1"/>
</dbReference>
<dbReference type="SUPFAM" id="SSF52833">
    <property type="entry name" value="Thioredoxin-like"/>
    <property type="match status" value="1"/>
</dbReference>
<gene>
    <name evidence="2" type="ORF">BEU01_00355</name>
</gene>
<evidence type="ECO:0000259" key="1">
    <source>
        <dbReference type="Pfam" id="PF00462"/>
    </source>
</evidence>
<evidence type="ECO:0000313" key="2">
    <source>
        <dbReference type="EMBL" id="OIR21095.1"/>
    </source>
</evidence>
<name>A0A1J5TJF2_9ARCH</name>
<reference evidence="2 3" key="1">
    <citation type="submission" date="2016-08" db="EMBL/GenBank/DDBJ databases">
        <title>New Insights into Marine Group III Euryarchaeota, from dark to light.</title>
        <authorList>
            <person name="Haro-Moreno J.M."/>
            <person name="Rodriguez-Valera F."/>
            <person name="Lopez-Garcia P."/>
            <person name="Moreira D."/>
            <person name="Martin-Cuadrado A.B."/>
        </authorList>
    </citation>
    <scope>NUCLEOTIDE SEQUENCE [LARGE SCALE GENOMIC DNA]</scope>
    <source>
        <strain evidence="2">CG-Epi4</strain>
    </source>
</reference>
<organism evidence="2 3">
    <name type="scientific">Marine Group III euryarchaeote CG-Epi4</name>
    <dbReference type="NCBI Taxonomy" id="1888998"/>
    <lineage>
        <taxon>Archaea</taxon>
        <taxon>Methanobacteriati</taxon>
        <taxon>Thermoplasmatota</taxon>
        <taxon>Thermoplasmata</taxon>
        <taxon>Candidatus Thermoprofundales</taxon>
    </lineage>
</organism>
<accession>A0A1J5TJF2</accession>
<evidence type="ECO:0000313" key="3">
    <source>
        <dbReference type="Proteomes" id="UP000183375"/>
    </source>
</evidence>
<dbReference type="InterPro" id="IPR002109">
    <property type="entry name" value="Glutaredoxin"/>
</dbReference>
<dbReference type="Pfam" id="PF00462">
    <property type="entry name" value="Glutaredoxin"/>
    <property type="match status" value="1"/>
</dbReference>